<feature type="binding site" evidence="2">
    <location>
        <position position="189"/>
    </location>
    <ligand>
        <name>Zn(2+)</name>
        <dbReference type="ChEBI" id="CHEBI:29105"/>
    </ligand>
</feature>
<keyword evidence="2" id="KW-0479">Metal-binding</keyword>
<evidence type="ECO:0000313" key="4">
    <source>
        <dbReference type="Proteomes" id="UP000000442"/>
    </source>
</evidence>
<keyword evidence="4" id="KW-1185">Reference proteome</keyword>
<organism evidence="3 4">
    <name type="scientific">Desulforapulum autotrophicum (strain ATCC 43914 / DSM 3382 / VKM B-1955 / HRM2)</name>
    <name type="common">Desulfobacterium autotrophicum</name>
    <dbReference type="NCBI Taxonomy" id="177437"/>
    <lineage>
        <taxon>Bacteria</taxon>
        <taxon>Pseudomonadati</taxon>
        <taxon>Thermodesulfobacteriota</taxon>
        <taxon>Desulfobacteria</taxon>
        <taxon>Desulfobacterales</taxon>
        <taxon>Desulfobacteraceae</taxon>
        <taxon>Desulforapulum</taxon>
    </lineage>
</organism>
<dbReference type="KEGG" id="dat:HRM2_42820"/>
<dbReference type="PANTHER" id="PTHR11002:SF79">
    <property type="entry name" value="CARBONIC ANHYDRASE 2"/>
    <property type="match status" value="1"/>
</dbReference>
<dbReference type="GO" id="GO:0008270">
    <property type="term" value="F:zinc ion binding"/>
    <property type="evidence" value="ECO:0007669"/>
    <property type="project" value="InterPro"/>
</dbReference>
<name>C0QDR7_DESAH</name>
<dbReference type="Proteomes" id="UP000000442">
    <property type="component" value="Chromosome"/>
</dbReference>
<dbReference type="PANTHER" id="PTHR11002">
    <property type="entry name" value="CARBONIC ANHYDRASE"/>
    <property type="match status" value="1"/>
</dbReference>
<feature type="binding site" evidence="2">
    <location>
        <position position="135"/>
    </location>
    <ligand>
        <name>Zn(2+)</name>
        <dbReference type="ChEBI" id="CHEBI:29105"/>
    </ligand>
</feature>
<dbReference type="eggNOG" id="COG0288">
    <property type="taxonomic scope" value="Bacteria"/>
</dbReference>
<keyword evidence="3" id="KW-0456">Lyase</keyword>
<comment type="similarity">
    <text evidence="1">Belongs to the beta-class carbonic anhydrase family.</text>
</comment>
<dbReference type="EC" id="4.2.1.1" evidence="3"/>
<dbReference type="InterPro" id="IPR036874">
    <property type="entry name" value="Carbonic_anhydrase_sf"/>
</dbReference>
<accession>C0QDR7</accession>
<protein>
    <submittedName>
        <fullName evidence="3">EcaB</fullName>
        <ecNumber evidence="3">4.2.1.1</ecNumber>
    </submittedName>
</protein>
<evidence type="ECO:0000256" key="1">
    <source>
        <dbReference type="ARBA" id="ARBA00006217"/>
    </source>
</evidence>
<gene>
    <name evidence="3" type="primary">ecaB</name>
    <name evidence="3" type="ordered locus">HRM2_42820</name>
</gene>
<proteinExistence type="inferred from homology"/>
<keyword evidence="2" id="KW-0862">Zinc</keyword>
<evidence type="ECO:0000313" key="3">
    <source>
        <dbReference type="EMBL" id="ACN17338.1"/>
    </source>
</evidence>
<dbReference type="CDD" id="cd03378">
    <property type="entry name" value="beta_CA_cladeC"/>
    <property type="match status" value="1"/>
</dbReference>
<feature type="binding site" evidence="2">
    <location>
        <position position="133"/>
    </location>
    <ligand>
        <name>Zn(2+)</name>
        <dbReference type="ChEBI" id="CHEBI:29105"/>
    </ligand>
</feature>
<sequence length="318" mass="33865">MVIAISIFNGEPSDKAMGEAVHAQAGDITHQEVAEVAVETQEDGKIAAEKQAYLTAALETIASVDHRAPAVADNENNPFAGKPSPDMAIAQLQQGNSRFVAGEMTHPNLDADRLAQAGSENQGDHAFATVITCSDSRVPVESLFDAGIMDIFVVRVAGNVCDVDERGSIEYGLAHVKTPVLVVLGHTQCGAVTAVTHAVQGRGHELERNIPALVDNIEPAVRRAMALHPDLNGDAVIPAAIEENIWLGIEELFMESPVIRGFVKEKFAKVVGAIYDVGTGKVTWLPEDTTFDILEKVEANPERALLEGGAKSHGESHS</sequence>
<evidence type="ECO:0000256" key="2">
    <source>
        <dbReference type="PIRSR" id="PIRSR601765-1"/>
    </source>
</evidence>
<reference evidence="3 4" key="1">
    <citation type="journal article" date="2009" name="Environ. Microbiol.">
        <title>Genome sequence of Desulfobacterium autotrophicum HRM2, a marine sulfate reducer oxidizing organic carbon completely to carbon dioxide.</title>
        <authorList>
            <person name="Strittmatter A.W."/>
            <person name="Liesegang H."/>
            <person name="Rabus R."/>
            <person name="Decker I."/>
            <person name="Amann J."/>
            <person name="Andres S."/>
            <person name="Henne A."/>
            <person name="Fricke W.F."/>
            <person name="Martinez-Arias R."/>
            <person name="Bartels D."/>
            <person name="Goesmann A."/>
            <person name="Krause L."/>
            <person name="Puehler A."/>
            <person name="Klenk H.P."/>
            <person name="Richter M."/>
            <person name="Schuler M."/>
            <person name="Gloeckner F.O."/>
            <person name="Meyerdierks A."/>
            <person name="Gottschalk G."/>
            <person name="Amann R."/>
        </authorList>
    </citation>
    <scope>NUCLEOTIDE SEQUENCE [LARGE SCALE GENOMIC DNA]</scope>
    <source>
        <strain evidence="4">ATCC 43914 / DSM 3382 / HRM2</strain>
    </source>
</reference>
<feature type="binding site" evidence="2">
    <location>
        <position position="186"/>
    </location>
    <ligand>
        <name>Zn(2+)</name>
        <dbReference type="ChEBI" id="CHEBI:29105"/>
    </ligand>
</feature>
<dbReference type="InterPro" id="IPR001765">
    <property type="entry name" value="Carbonic_anhydrase"/>
</dbReference>
<dbReference type="AlphaFoldDB" id="C0QDR7"/>
<dbReference type="SMART" id="SM00947">
    <property type="entry name" value="Pro_CA"/>
    <property type="match status" value="1"/>
</dbReference>
<dbReference type="HOGENOM" id="CLU_053879_4_0_7"/>
<dbReference type="Gene3D" id="3.40.1050.10">
    <property type="entry name" value="Carbonic anhydrase"/>
    <property type="match status" value="1"/>
</dbReference>
<comment type="cofactor">
    <cofactor evidence="2">
        <name>Zn(2+)</name>
        <dbReference type="ChEBI" id="CHEBI:29105"/>
    </cofactor>
    <text evidence="2">Binds 1 zinc ion per subunit.</text>
</comment>
<dbReference type="EMBL" id="CP001087">
    <property type="protein sequence ID" value="ACN17338.1"/>
    <property type="molecule type" value="Genomic_DNA"/>
</dbReference>
<dbReference type="GO" id="GO:0004089">
    <property type="term" value="F:carbonate dehydratase activity"/>
    <property type="evidence" value="ECO:0007669"/>
    <property type="project" value="UniProtKB-EC"/>
</dbReference>
<dbReference type="Pfam" id="PF00484">
    <property type="entry name" value="Pro_CA"/>
    <property type="match status" value="1"/>
</dbReference>
<dbReference type="STRING" id="177437.HRM2_42820"/>
<dbReference type="SUPFAM" id="SSF53056">
    <property type="entry name" value="beta-carbonic anhydrase, cab"/>
    <property type="match status" value="1"/>
</dbReference>